<dbReference type="SUPFAM" id="SSF53822">
    <property type="entry name" value="Periplasmic binding protein-like I"/>
    <property type="match status" value="1"/>
</dbReference>
<dbReference type="Proteomes" id="UP001597338">
    <property type="component" value="Unassembled WGS sequence"/>
</dbReference>
<evidence type="ECO:0000256" key="1">
    <source>
        <dbReference type="ARBA" id="ARBA00023015"/>
    </source>
</evidence>
<evidence type="ECO:0000256" key="3">
    <source>
        <dbReference type="ARBA" id="ARBA00023163"/>
    </source>
</evidence>
<gene>
    <name evidence="5" type="ORF">ACFSL2_21165</name>
</gene>
<keyword evidence="1" id="KW-0805">Transcription regulation</keyword>
<keyword evidence="3" id="KW-0804">Transcription</keyword>
<dbReference type="PROSITE" id="PS50932">
    <property type="entry name" value="HTH_LACI_2"/>
    <property type="match status" value="1"/>
</dbReference>
<dbReference type="InterPro" id="IPR046335">
    <property type="entry name" value="LacI/GalR-like_sensor"/>
</dbReference>
<dbReference type="InterPro" id="IPR028082">
    <property type="entry name" value="Peripla_BP_I"/>
</dbReference>
<dbReference type="RefSeq" id="WP_377199732.1">
    <property type="nucleotide sequence ID" value="NZ_JBHUHF010000001.1"/>
</dbReference>
<evidence type="ECO:0000256" key="2">
    <source>
        <dbReference type="ARBA" id="ARBA00023125"/>
    </source>
</evidence>
<sequence>MTAPRTPQKPRGSGRPTISDVAALAGVSPGAVSKVFNGTGRISEATSERIREAARKLNWRPNAAAIALRTARAQAIGLVLTSDSKVPGVGAGNMDFISGIESVLSPREYGLLLNVFITGQHEEGHFYRTLAERQRMDGIILTNSMVGDTRPELVSQLGLPAVLVGAPWKPGAIEYVDADPPSAGIAETVDHLVALGHERIAFISGPRDFVLPVLRREAFVQRLADHGLRPHTVVPVEYSPARAAEETTALLAGDVRPTAILYGTDTMAIAGMRTLQAAGLRVPDDISVVGFEGLTLGEWVDPPLTTVQRFAFQRGRAAAAKVLTLLGETVDEPVPLERPTLMVRGSTAPPPPAVG</sequence>
<dbReference type="PANTHER" id="PTHR30146">
    <property type="entry name" value="LACI-RELATED TRANSCRIPTIONAL REPRESSOR"/>
    <property type="match status" value="1"/>
</dbReference>
<dbReference type="Pfam" id="PF00356">
    <property type="entry name" value="LacI"/>
    <property type="match status" value="1"/>
</dbReference>
<accession>A0ABW4VBW7</accession>
<dbReference type="PANTHER" id="PTHR30146:SF155">
    <property type="entry name" value="ALANINE RACEMASE"/>
    <property type="match status" value="1"/>
</dbReference>
<proteinExistence type="predicted"/>
<dbReference type="InterPro" id="IPR010982">
    <property type="entry name" value="Lambda_DNA-bd_dom_sf"/>
</dbReference>
<evidence type="ECO:0000313" key="6">
    <source>
        <dbReference type="Proteomes" id="UP001597338"/>
    </source>
</evidence>
<dbReference type="Gene3D" id="1.10.260.40">
    <property type="entry name" value="lambda repressor-like DNA-binding domains"/>
    <property type="match status" value="1"/>
</dbReference>
<dbReference type="SMART" id="SM00354">
    <property type="entry name" value="HTH_LACI"/>
    <property type="match status" value="1"/>
</dbReference>
<organism evidence="5 6">
    <name type="scientific">Promicromonospora aerolata</name>
    <dbReference type="NCBI Taxonomy" id="195749"/>
    <lineage>
        <taxon>Bacteria</taxon>
        <taxon>Bacillati</taxon>
        <taxon>Actinomycetota</taxon>
        <taxon>Actinomycetes</taxon>
        <taxon>Micrococcales</taxon>
        <taxon>Promicromonosporaceae</taxon>
        <taxon>Promicromonospora</taxon>
    </lineage>
</organism>
<dbReference type="CDD" id="cd06267">
    <property type="entry name" value="PBP1_LacI_sugar_binding-like"/>
    <property type="match status" value="1"/>
</dbReference>
<dbReference type="GO" id="GO:0003677">
    <property type="term" value="F:DNA binding"/>
    <property type="evidence" value="ECO:0007669"/>
    <property type="project" value="UniProtKB-KW"/>
</dbReference>
<reference evidence="6" key="1">
    <citation type="journal article" date="2019" name="Int. J. Syst. Evol. Microbiol.">
        <title>The Global Catalogue of Microorganisms (GCM) 10K type strain sequencing project: providing services to taxonomists for standard genome sequencing and annotation.</title>
        <authorList>
            <consortium name="The Broad Institute Genomics Platform"/>
            <consortium name="The Broad Institute Genome Sequencing Center for Infectious Disease"/>
            <person name="Wu L."/>
            <person name="Ma J."/>
        </authorList>
    </citation>
    <scope>NUCLEOTIDE SEQUENCE [LARGE SCALE GENOMIC DNA]</scope>
    <source>
        <strain evidence="6">CCM 7043</strain>
    </source>
</reference>
<evidence type="ECO:0000313" key="5">
    <source>
        <dbReference type="EMBL" id="MFD2028019.1"/>
    </source>
</evidence>
<dbReference type="InterPro" id="IPR000843">
    <property type="entry name" value="HTH_LacI"/>
</dbReference>
<dbReference type="CDD" id="cd01392">
    <property type="entry name" value="HTH_LacI"/>
    <property type="match status" value="1"/>
</dbReference>
<dbReference type="Pfam" id="PF13377">
    <property type="entry name" value="Peripla_BP_3"/>
    <property type="match status" value="1"/>
</dbReference>
<dbReference type="Gene3D" id="3.40.50.2300">
    <property type="match status" value="2"/>
</dbReference>
<name>A0ABW4VBW7_9MICO</name>
<keyword evidence="6" id="KW-1185">Reference proteome</keyword>
<keyword evidence="2 5" id="KW-0238">DNA-binding</keyword>
<dbReference type="EMBL" id="JBHUHF010000001">
    <property type="protein sequence ID" value="MFD2028019.1"/>
    <property type="molecule type" value="Genomic_DNA"/>
</dbReference>
<evidence type="ECO:0000259" key="4">
    <source>
        <dbReference type="PROSITE" id="PS50932"/>
    </source>
</evidence>
<protein>
    <submittedName>
        <fullName evidence="5">LacI family DNA-binding transcriptional regulator</fullName>
    </submittedName>
</protein>
<feature type="domain" description="HTH lacI-type" evidence="4">
    <location>
        <begin position="16"/>
        <end position="70"/>
    </location>
</feature>
<comment type="caution">
    <text evidence="5">The sequence shown here is derived from an EMBL/GenBank/DDBJ whole genome shotgun (WGS) entry which is preliminary data.</text>
</comment>
<dbReference type="SUPFAM" id="SSF47413">
    <property type="entry name" value="lambda repressor-like DNA-binding domains"/>
    <property type="match status" value="1"/>
</dbReference>